<dbReference type="Pfam" id="PF03995">
    <property type="entry name" value="Inhibitor_I36"/>
    <property type="match status" value="1"/>
</dbReference>
<dbReference type="Proteomes" id="UP000680206">
    <property type="component" value="Unassembled WGS sequence"/>
</dbReference>
<keyword evidence="1" id="KW-0732">Signal</keyword>
<sequence length="171" mass="17707">MKTRHLVQAATIAGVATMAAAFAAPAQATTSGPQADVQQQVNQITASHPGAHQTGPGTVTFSDGVVLTIPAAGAAAGVCASGSYCFFQYTNYGGRKLTFKDCGANGLWQYLTDYGFGNSTSSWQNYSKNTVLVYDQATAPPTTLWTENPGGESTSTGNADNKADAFETFCG</sequence>
<reference evidence="2 3" key="1">
    <citation type="submission" date="2021-03" db="EMBL/GenBank/DDBJ databases">
        <title>Actinomadura violae sp. nov., isolated from lichen in Thailand.</title>
        <authorList>
            <person name="Kanchanasin P."/>
            <person name="Saeng-In P."/>
            <person name="Phongsopitanun W."/>
            <person name="Yuki M."/>
            <person name="Kudo T."/>
            <person name="Ohkuma M."/>
            <person name="Tanasupawat S."/>
        </authorList>
    </citation>
    <scope>NUCLEOTIDE SEQUENCE [LARGE SCALE GENOMIC DNA]</scope>
    <source>
        <strain evidence="2 3">LCR2-06</strain>
    </source>
</reference>
<keyword evidence="3" id="KW-1185">Reference proteome</keyword>
<name>A0ABS3S671_9ACTN</name>
<dbReference type="RefSeq" id="WP_208251037.1">
    <property type="nucleotide sequence ID" value="NZ_JAGEPF010000035.1"/>
</dbReference>
<dbReference type="EMBL" id="JAGEPF010000035">
    <property type="protein sequence ID" value="MBO2464504.1"/>
    <property type="molecule type" value="Genomic_DNA"/>
</dbReference>
<evidence type="ECO:0000256" key="1">
    <source>
        <dbReference type="SAM" id="SignalP"/>
    </source>
</evidence>
<feature type="signal peptide" evidence="1">
    <location>
        <begin position="1"/>
        <end position="28"/>
    </location>
</feature>
<protein>
    <submittedName>
        <fullName evidence="2">Peptidase inhibitor family I36 protein</fullName>
    </submittedName>
</protein>
<evidence type="ECO:0000313" key="3">
    <source>
        <dbReference type="Proteomes" id="UP000680206"/>
    </source>
</evidence>
<feature type="chain" id="PRO_5046071203" evidence="1">
    <location>
        <begin position="29"/>
        <end position="171"/>
    </location>
</feature>
<organism evidence="2 3">
    <name type="scientific">Actinomadura violacea</name>
    <dbReference type="NCBI Taxonomy" id="2819934"/>
    <lineage>
        <taxon>Bacteria</taxon>
        <taxon>Bacillati</taxon>
        <taxon>Actinomycetota</taxon>
        <taxon>Actinomycetes</taxon>
        <taxon>Streptosporangiales</taxon>
        <taxon>Thermomonosporaceae</taxon>
        <taxon>Actinomadura</taxon>
    </lineage>
</organism>
<proteinExistence type="predicted"/>
<gene>
    <name evidence="2" type="ORF">J4709_43730</name>
</gene>
<comment type="caution">
    <text evidence="2">The sequence shown here is derived from an EMBL/GenBank/DDBJ whole genome shotgun (WGS) entry which is preliminary data.</text>
</comment>
<evidence type="ECO:0000313" key="2">
    <source>
        <dbReference type="EMBL" id="MBO2464504.1"/>
    </source>
</evidence>
<accession>A0ABS3S671</accession>